<gene>
    <name evidence="2" type="ORF">BVRB_030420</name>
</gene>
<feature type="region of interest" description="Disordered" evidence="1">
    <location>
        <begin position="42"/>
        <end position="116"/>
    </location>
</feature>
<keyword evidence="3" id="KW-1185">Reference proteome</keyword>
<name>A0A0J8B0V0_BETVV</name>
<feature type="compositionally biased region" description="Polar residues" evidence="1">
    <location>
        <begin position="89"/>
        <end position="105"/>
    </location>
</feature>
<feature type="region of interest" description="Disordered" evidence="1">
    <location>
        <begin position="176"/>
        <end position="206"/>
    </location>
</feature>
<evidence type="ECO:0000256" key="1">
    <source>
        <dbReference type="SAM" id="MobiDB-lite"/>
    </source>
</evidence>
<dbReference type="AlphaFoldDB" id="A0A0J8B0V0"/>
<evidence type="ECO:0000313" key="3">
    <source>
        <dbReference type="Proteomes" id="UP000035740"/>
    </source>
</evidence>
<dbReference type="Proteomes" id="UP000035740">
    <property type="component" value="Unassembled WGS sequence"/>
</dbReference>
<proteinExistence type="predicted"/>
<organism evidence="2 3">
    <name type="scientific">Beta vulgaris subsp. vulgaris</name>
    <name type="common">Beet</name>
    <dbReference type="NCBI Taxonomy" id="3555"/>
    <lineage>
        <taxon>Eukaryota</taxon>
        <taxon>Viridiplantae</taxon>
        <taxon>Streptophyta</taxon>
        <taxon>Embryophyta</taxon>
        <taxon>Tracheophyta</taxon>
        <taxon>Spermatophyta</taxon>
        <taxon>Magnoliopsida</taxon>
        <taxon>eudicotyledons</taxon>
        <taxon>Gunneridae</taxon>
        <taxon>Pentapetalae</taxon>
        <taxon>Caryophyllales</taxon>
        <taxon>Chenopodiaceae</taxon>
        <taxon>Betoideae</taxon>
        <taxon>Beta</taxon>
    </lineage>
</organism>
<sequence>ITIYYRPVGRPALINVGLQLPSSQTAQTITPLLISVSSTGISQSATSTEPKPQPIASQERLRQEHAESVLPSSKSEREQIPRSDGGALSKQSPKSGDSVESQYDQDQYMREPDDSPWDFSIAPRRCLLEREPGAITLSRSLFYSFTRYPLVWHYRVFVSVIFHSLTAIRSWAMVDEDEDESAAASPEGTENDSVSVKGSAPVPSHS</sequence>
<dbReference type="EMBL" id="KQ101604">
    <property type="protein sequence ID" value="KMS93543.1"/>
    <property type="molecule type" value="Genomic_DNA"/>
</dbReference>
<reference evidence="2 3" key="1">
    <citation type="journal article" date="2014" name="Nature">
        <title>The genome of the recently domesticated crop plant sugar beet (Beta vulgaris).</title>
        <authorList>
            <person name="Dohm J.C."/>
            <person name="Minoche A.E."/>
            <person name="Holtgrawe D."/>
            <person name="Capella-Gutierrez S."/>
            <person name="Zakrzewski F."/>
            <person name="Tafer H."/>
            <person name="Rupp O."/>
            <person name="Sorensen T.R."/>
            <person name="Stracke R."/>
            <person name="Reinhardt R."/>
            <person name="Goesmann A."/>
            <person name="Kraft T."/>
            <person name="Schulz B."/>
            <person name="Stadler P.F."/>
            <person name="Schmidt T."/>
            <person name="Gabaldon T."/>
            <person name="Lehrach H."/>
            <person name="Weisshaar B."/>
            <person name="Himmelbauer H."/>
        </authorList>
    </citation>
    <scope>NUCLEOTIDE SEQUENCE [LARGE SCALE GENOMIC DNA]</scope>
    <source>
        <tissue evidence="2">Taproot</tissue>
    </source>
</reference>
<dbReference type="Gramene" id="KMS93543">
    <property type="protein sequence ID" value="KMS93543"/>
    <property type="gene ID" value="BVRB_030420"/>
</dbReference>
<feature type="non-terminal residue" evidence="2">
    <location>
        <position position="1"/>
    </location>
</feature>
<protein>
    <submittedName>
        <fullName evidence="2">Uncharacterized protein</fullName>
    </submittedName>
</protein>
<evidence type="ECO:0000313" key="2">
    <source>
        <dbReference type="EMBL" id="KMS93543.1"/>
    </source>
</evidence>
<accession>A0A0J8B0V0</accession>